<dbReference type="OrthoDB" id="136853at2"/>
<keyword evidence="1" id="KW-0067">ATP-binding</keyword>
<keyword evidence="1" id="KW-0347">Helicase</keyword>
<keyword evidence="1" id="KW-0547">Nucleotide-binding</keyword>
<name>A0A0S7BY68_9CHLR</name>
<proteinExistence type="predicted"/>
<organism evidence="1">
    <name type="scientific">Flexilinea flocculi</name>
    <dbReference type="NCBI Taxonomy" id="1678840"/>
    <lineage>
        <taxon>Bacteria</taxon>
        <taxon>Bacillati</taxon>
        <taxon>Chloroflexota</taxon>
        <taxon>Anaerolineae</taxon>
        <taxon>Anaerolineales</taxon>
        <taxon>Anaerolineaceae</taxon>
        <taxon>Flexilinea</taxon>
    </lineage>
</organism>
<evidence type="ECO:0000313" key="1">
    <source>
        <dbReference type="EMBL" id="GAP41295.1"/>
    </source>
</evidence>
<evidence type="ECO:0000313" key="2">
    <source>
        <dbReference type="Proteomes" id="UP000053370"/>
    </source>
</evidence>
<dbReference type="RefSeq" id="WP_062282218.1">
    <property type="nucleotide sequence ID" value="NZ_DF968181.1"/>
</dbReference>
<dbReference type="STRING" id="1678840.ATC1_131280"/>
<protein>
    <submittedName>
        <fullName evidence="1">Protein containing helicase conserved C-terminal domain</fullName>
    </submittedName>
</protein>
<dbReference type="AlphaFoldDB" id="A0A0S7BY68"/>
<dbReference type="GO" id="GO:0004386">
    <property type="term" value="F:helicase activity"/>
    <property type="evidence" value="ECO:0007669"/>
    <property type="project" value="UniProtKB-KW"/>
</dbReference>
<sequence length="560" mass="65029">MPSLLKSLIQQDDHYLQIVGNLWQLDITAYSKKDAAEIILHKIVTENNLIEKLAEAPFETLPVLSYLIAQNGFILSTIFFEQFGEIRVMGERRKMLEKPWESPISVTEWLWYHGVIQMNMLALPGQVEIHEYVYLPDEIRKILSRYFPFNERIVDENELIVRPASPNEVVLVQRGNDLILDLGCLLIASIRTGKPIQNLYSVFQKEKTDFVLRIFEEMSLVQNNEIIHLEEAQNFLQMNRIAALLQMMMSWKNSDQIDDLRETTDLFIDDLVKYSSREIRKSVLSLMQRITSNEWCSFDGFSASIRKANPNFLRPDGENSPWLIRNTIRNNFNEWASIEGEYLQYLLHYPLYWFGIVDIAFHEKSENESKQKISAFRITRIGRIFLDEMDKKSISEKILKIKNTEKDIPKISIDGKIILTNSTPRLLRYQISRFCEWTKLEITRSVFSITPFSLRQAKENGLSVNSFIGLLKRSIGSGVPQKLLIAIDQWDKVDTQATIFHALLVTVNNPNWINALLSSKDTAPWIEQRLNDNTIIIKSKGEKIIYRALIELGALADRHE</sequence>
<accession>A0A0S7BY68</accession>
<dbReference type="Proteomes" id="UP000053370">
    <property type="component" value="Unassembled WGS sequence"/>
</dbReference>
<gene>
    <name evidence="1" type="ORF">ATC1_131280</name>
</gene>
<reference evidence="1" key="1">
    <citation type="journal article" date="2015" name="Genome Announc.">
        <title>Draft Genome Sequence of Anaerolineae Strain TC1, a Novel Isolate from a Methanogenic Wastewater Treatment System.</title>
        <authorList>
            <person name="Matsuura N."/>
            <person name="Tourlousse D.M."/>
            <person name="Sun L."/>
            <person name="Toyonaga M."/>
            <person name="Kuroda K."/>
            <person name="Ohashi A."/>
            <person name="Cruz R."/>
            <person name="Yamaguchi T."/>
            <person name="Sekiguchi Y."/>
        </authorList>
    </citation>
    <scope>NUCLEOTIDE SEQUENCE [LARGE SCALE GENOMIC DNA]</scope>
    <source>
        <strain evidence="1">TC1</strain>
    </source>
</reference>
<dbReference type="EMBL" id="DF968181">
    <property type="protein sequence ID" value="GAP41295.1"/>
    <property type="molecule type" value="Genomic_DNA"/>
</dbReference>
<keyword evidence="1" id="KW-0378">Hydrolase</keyword>
<keyword evidence="2" id="KW-1185">Reference proteome</keyword>